<comment type="caution">
    <text evidence="1">The sequence shown here is derived from an EMBL/GenBank/DDBJ whole genome shotgun (WGS) entry which is preliminary data.</text>
</comment>
<evidence type="ECO:0000313" key="1">
    <source>
        <dbReference type="EMBL" id="MBW4465063.1"/>
    </source>
</evidence>
<gene>
    <name evidence="1" type="ORF">KME07_06440</name>
</gene>
<accession>A0A951P9D0</accession>
<evidence type="ECO:0000313" key="2">
    <source>
        <dbReference type="Proteomes" id="UP000707356"/>
    </source>
</evidence>
<dbReference type="AlphaFoldDB" id="A0A951P9D0"/>
<dbReference type="Proteomes" id="UP000707356">
    <property type="component" value="Unassembled WGS sequence"/>
</dbReference>
<name>A0A951P9D0_9CYAN</name>
<proteinExistence type="predicted"/>
<reference evidence="1" key="2">
    <citation type="journal article" date="2022" name="Microbiol. Resour. Announc.">
        <title>Metagenome Sequencing to Explore Phylogenomics of Terrestrial Cyanobacteria.</title>
        <authorList>
            <person name="Ward R.D."/>
            <person name="Stajich J.E."/>
            <person name="Johansen J.R."/>
            <person name="Huntemann M."/>
            <person name="Clum A."/>
            <person name="Foster B."/>
            <person name="Foster B."/>
            <person name="Roux S."/>
            <person name="Palaniappan K."/>
            <person name="Varghese N."/>
            <person name="Mukherjee S."/>
            <person name="Reddy T.B.K."/>
            <person name="Daum C."/>
            <person name="Copeland A."/>
            <person name="Chen I.A."/>
            <person name="Ivanova N.N."/>
            <person name="Kyrpides N.C."/>
            <person name="Shapiro N."/>
            <person name="Eloe-Fadrosh E.A."/>
            <person name="Pietrasiak N."/>
        </authorList>
    </citation>
    <scope>NUCLEOTIDE SEQUENCE</scope>
    <source>
        <strain evidence="1">GSE-TBD4-15B</strain>
    </source>
</reference>
<organism evidence="1 2">
    <name type="scientific">Pegethrix bostrychoides GSE-TBD4-15B</name>
    <dbReference type="NCBI Taxonomy" id="2839662"/>
    <lineage>
        <taxon>Bacteria</taxon>
        <taxon>Bacillati</taxon>
        <taxon>Cyanobacteriota</taxon>
        <taxon>Cyanophyceae</taxon>
        <taxon>Oculatellales</taxon>
        <taxon>Oculatellaceae</taxon>
        <taxon>Pegethrix</taxon>
    </lineage>
</organism>
<sequence length="116" mass="13386">MTTELEQRVSSIEGTLDRLARLQEQNQMQLNETSTRLHQLTMRVDSFVFESQRLFARLGERAESNTAAVDSLRESVTRLTQTAEADRTQSRATTERMDSMISRLDRLVDYLMQQGT</sequence>
<reference evidence="1" key="1">
    <citation type="submission" date="2021-05" db="EMBL/GenBank/DDBJ databases">
        <authorList>
            <person name="Pietrasiak N."/>
            <person name="Ward R."/>
            <person name="Stajich J.E."/>
            <person name="Kurbessoian T."/>
        </authorList>
    </citation>
    <scope>NUCLEOTIDE SEQUENCE</scope>
    <source>
        <strain evidence="1">GSE-TBD4-15B</strain>
    </source>
</reference>
<dbReference type="EMBL" id="JAHHHV010000029">
    <property type="protein sequence ID" value="MBW4465063.1"/>
    <property type="molecule type" value="Genomic_DNA"/>
</dbReference>
<protein>
    <submittedName>
        <fullName evidence="1">Uncharacterized protein</fullName>
    </submittedName>
</protein>